<dbReference type="InterPro" id="IPR039672">
    <property type="entry name" value="MFS_2"/>
</dbReference>
<name>A0A5B9DAT9_9ARCH</name>
<feature type="transmembrane region" description="Helical" evidence="1">
    <location>
        <begin position="369"/>
        <end position="392"/>
    </location>
</feature>
<protein>
    <submittedName>
        <fullName evidence="3">MFS transporter</fullName>
    </submittedName>
</protein>
<dbReference type="GO" id="GO:0015293">
    <property type="term" value="F:symporter activity"/>
    <property type="evidence" value="ECO:0007669"/>
    <property type="project" value="InterPro"/>
</dbReference>
<keyword evidence="4" id="KW-1185">Reference proteome</keyword>
<feature type="transmembrane region" description="Helical" evidence="1">
    <location>
        <begin position="151"/>
        <end position="173"/>
    </location>
</feature>
<dbReference type="PANTHER" id="PTHR11328:SF24">
    <property type="entry name" value="MAJOR FACILITATOR SUPERFAMILY (MFS) PROFILE DOMAIN-CONTAINING PROTEIN"/>
    <property type="match status" value="1"/>
</dbReference>
<evidence type="ECO:0000259" key="2">
    <source>
        <dbReference type="PROSITE" id="PS50850"/>
    </source>
</evidence>
<feature type="transmembrane region" description="Helical" evidence="1">
    <location>
        <begin position="45"/>
        <end position="63"/>
    </location>
</feature>
<dbReference type="Gene3D" id="1.20.1250.20">
    <property type="entry name" value="MFS general substrate transporter like domains"/>
    <property type="match status" value="1"/>
</dbReference>
<feature type="domain" description="Major facilitator superfamily (MFS) profile" evidence="2">
    <location>
        <begin position="9"/>
        <end position="440"/>
    </location>
</feature>
<dbReference type="AlphaFoldDB" id="A0A5B9DAT9"/>
<dbReference type="OrthoDB" id="85689at2157"/>
<dbReference type="Proteomes" id="UP000321408">
    <property type="component" value="Chromosome"/>
</dbReference>
<evidence type="ECO:0000313" key="4">
    <source>
        <dbReference type="Proteomes" id="UP000321408"/>
    </source>
</evidence>
<feature type="transmembrane region" description="Helical" evidence="1">
    <location>
        <begin position="302"/>
        <end position="318"/>
    </location>
</feature>
<feature type="transmembrane region" description="Helical" evidence="1">
    <location>
        <begin position="84"/>
        <end position="103"/>
    </location>
</feature>
<dbReference type="Pfam" id="PF13347">
    <property type="entry name" value="MFS_2"/>
    <property type="match status" value="1"/>
</dbReference>
<evidence type="ECO:0000256" key="1">
    <source>
        <dbReference type="SAM" id="Phobius"/>
    </source>
</evidence>
<dbReference type="InterPro" id="IPR036259">
    <property type="entry name" value="MFS_trans_sf"/>
</dbReference>
<keyword evidence="1" id="KW-0812">Transmembrane</keyword>
<feature type="transmembrane region" description="Helical" evidence="1">
    <location>
        <begin position="235"/>
        <end position="258"/>
    </location>
</feature>
<dbReference type="KEGG" id="psyt:DSAG12_01717"/>
<dbReference type="EMBL" id="CP042905">
    <property type="protein sequence ID" value="QEE15890.1"/>
    <property type="molecule type" value="Genomic_DNA"/>
</dbReference>
<reference evidence="3 4" key="2">
    <citation type="journal article" date="2024" name="Int. J. Syst. Evol. Microbiol.">
        <title>Promethearchaeum syntrophicum gen. nov., sp. nov., an anaerobic, obligately syntrophic archaeon, the first isolate of the lineage 'Asgard' archaea, and proposal of the new archaeal phylum Promethearchaeota phyl. nov. and kingdom Promethearchaeati regn. nov.</title>
        <authorList>
            <person name="Imachi H."/>
            <person name="Nobu M.K."/>
            <person name="Kato S."/>
            <person name="Takaki Y."/>
            <person name="Miyazaki M."/>
            <person name="Miyata M."/>
            <person name="Ogawara M."/>
            <person name="Saito Y."/>
            <person name="Sakai S."/>
            <person name="Tahara Y.O."/>
            <person name="Takano Y."/>
            <person name="Tasumi E."/>
            <person name="Uematsu K."/>
            <person name="Yoshimura T."/>
            <person name="Itoh T."/>
            <person name="Ohkuma M."/>
            <person name="Takai K."/>
        </authorList>
    </citation>
    <scope>NUCLEOTIDE SEQUENCE [LARGE SCALE GENOMIC DNA]</scope>
    <source>
        <strain evidence="3 4">MK-D1</strain>
    </source>
</reference>
<dbReference type="InterPro" id="IPR020846">
    <property type="entry name" value="MFS_dom"/>
</dbReference>
<reference evidence="3 4" key="1">
    <citation type="journal article" date="2020" name="Nature">
        <title>Isolation of an archaeon at the prokaryote-eukaryote interface.</title>
        <authorList>
            <person name="Imachi H."/>
            <person name="Nobu M.K."/>
            <person name="Nakahara N."/>
            <person name="Morono Y."/>
            <person name="Ogawara M."/>
            <person name="Takaki Y."/>
            <person name="Takano Y."/>
            <person name="Uematsu K."/>
            <person name="Ikuta T."/>
            <person name="Ito M."/>
            <person name="Matsui Y."/>
            <person name="Miyazaki M."/>
            <person name="Murata K."/>
            <person name="Saito Y."/>
            <person name="Sakai S."/>
            <person name="Song C."/>
            <person name="Tasumi E."/>
            <person name="Yamanaka Y."/>
            <person name="Yamaguchi T."/>
            <person name="Kamagata Y."/>
            <person name="Tamaki H."/>
            <person name="Takai K."/>
        </authorList>
    </citation>
    <scope>NUCLEOTIDE SEQUENCE [LARGE SCALE GENOMIC DNA]</scope>
    <source>
        <strain evidence="3 4">MK-D1</strain>
    </source>
</reference>
<sequence length="463" mass="51025">MEEKKPSTFSIRFKMLWGIGSLGTNIISNSYAALLIIFFQDYLGLSSELMALSALIYAIWNAFNDPLFGFLSDSSKSKKGRRIPFMKFSAPFLGLFFIGIWLVPTTWSPNALFWWMLAGMFLYDTAYTIIGLVYSALLPELTESDSERGSLQTYSSIFALLGSIIGFLVPDFLRPGVGETNLLPLYLGVGAIGIAGTAFILITSFSVKERPEFTQVDEPLGLVDSIRFTFKSKSFIVLVAANFMSILMQSLVLGSMFYLSDYVLKISSSMMLLIPFFVGIIIGTLIANLIAKKIGVVRAQQLLLLIAGIFLCSIFFIPNQMIYVAMFIAGFGLSGPLVLTNIMFAQVADEDEIRSGVRREAMFFGTNALITKPAQSIAIAIVPWILGLTSFISRAENGGEIFLNQGEDALRGIKIFTGLIPGIAMLLGALILFAYPLHGDYLQEVQDKVLEMHAEKKNKLKST</sequence>
<gene>
    <name evidence="3" type="ORF">DSAG12_01717</name>
</gene>
<dbReference type="GO" id="GO:0008643">
    <property type="term" value="P:carbohydrate transport"/>
    <property type="evidence" value="ECO:0007669"/>
    <property type="project" value="InterPro"/>
</dbReference>
<dbReference type="GO" id="GO:0005886">
    <property type="term" value="C:plasma membrane"/>
    <property type="evidence" value="ECO:0007669"/>
    <property type="project" value="TreeGrafter"/>
</dbReference>
<dbReference type="RefSeq" id="WP_147662786.1">
    <property type="nucleotide sequence ID" value="NZ_CP042905.2"/>
</dbReference>
<proteinExistence type="predicted"/>
<accession>A0A5B9DAT9</accession>
<keyword evidence="1" id="KW-0472">Membrane</keyword>
<dbReference type="SUPFAM" id="SSF103473">
    <property type="entry name" value="MFS general substrate transporter"/>
    <property type="match status" value="1"/>
</dbReference>
<dbReference type="PANTHER" id="PTHR11328">
    <property type="entry name" value="MAJOR FACILITATOR SUPERFAMILY DOMAIN-CONTAINING PROTEIN"/>
    <property type="match status" value="1"/>
</dbReference>
<feature type="transmembrane region" description="Helical" evidence="1">
    <location>
        <begin position="270"/>
        <end position="290"/>
    </location>
</feature>
<keyword evidence="1" id="KW-1133">Transmembrane helix</keyword>
<feature type="transmembrane region" description="Helical" evidence="1">
    <location>
        <begin position="15"/>
        <end position="39"/>
    </location>
</feature>
<feature type="transmembrane region" description="Helical" evidence="1">
    <location>
        <begin position="115"/>
        <end position="139"/>
    </location>
</feature>
<feature type="transmembrane region" description="Helical" evidence="1">
    <location>
        <begin position="185"/>
        <end position="205"/>
    </location>
</feature>
<evidence type="ECO:0000313" key="3">
    <source>
        <dbReference type="EMBL" id="QEE15890.1"/>
    </source>
</evidence>
<feature type="transmembrane region" description="Helical" evidence="1">
    <location>
        <begin position="412"/>
        <end position="435"/>
    </location>
</feature>
<dbReference type="GeneID" id="41329710"/>
<organism evidence="3 4">
    <name type="scientific">Promethearchaeum syntrophicum</name>
    <dbReference type="NCBI Taxonomy" id="2594042"/>
    <lineage>
        <taxon>Archaea</taxon>
        <taxon>Promethearchaeati</taxon>
        <taxon>Promethearchaeota</taxon>
        <taxon>Promethearchaeia</taxon>
        <taxon>Promethearchaeales</taxon>
        <taxon>Promethearchaeaceae</taxon>
        <taxon>Promethearchaeum</taxon>
    </lineage>
</organism>
<dbReference type="PROSITE" id="PS50850">
    <property type="entry name" value="MFS"/>
    <property type="match status" value="1"/>
</dbReference>